<feature type="signal peptide" evidence="1">
    <location>
        <begin position="1"/>
        <end position="21"/>
    </location>
</feature>
<name>A0A0D0D0I1_9AGAM</name>
<dbReference type="CDD" id="cd00866">
    <property type="entry name" value="PEBP_euk"/>
    <property type="match status" value="1"/>
</dbReference>
<dbReference type="InterPro" id="IPR036610">
    <property type="entry name" value="PEBP-like_sf"/>
</dbReference>
<evidence type="ECO:0000313" key="2">
    <source>
        <dbReference type="EMBL" id="KIK81453.1"/>
    </source>
</evidence>
<dbReference type="Pfam" id="PF01161">
    <property type="entry name" value="PBP"/>
    <property type="match status" value="1"/>
</dbReference>
<gene>
    <name evidence="2" type="ORF">PAXRUDRAFT_832853</name>
</gene>
<protein>
    <submittedName>
        <fullName evidence="2">Uncharacterized protein</fullName>
    </submittedName>
</protein>
<sequence>MLSFKLLPLLLSLCAGPPVQAQSNTSVGIEAITAHFHQSELVPALLPLFVPTALLAAFYKGFGTISPGQPLTRDQVLNEPTLSVTPANSSVVLKGKYTILMADAGPPGTVENHGQRRHWLVNGATISGTNVSMVGATVVTQYLPPNPPVGSGPRRYPILLFVQPADFVAPPSLSKPDTGGGIFVVEDYVRAAKLGPLVAATYFTSQEGIATFSVPPTSAVASETLPGWNNKVATKTAGAAAEKTNSGLLTTGNSLALVLAPILGFLAL</sequence>
<reference evidence="2 3" key="1">
    <citation type="submission" date="2014-04" db="EMBL/GenBank/DDBJ databases">
        <authorList>
            <consortium name="DOE Joint Genome Institute"/>
            <person name="Kuo A."/>
            <person name="Kohler A."/>
            <person name="Jargeat P."/>
            <person name="Nagy L.G."/>
            <person name="Floudas D."/>
            <person name="Copeland A."/>
            <person name="Barry K.W."/>
            <person name="Cichocki N."/>
            <person name="Veneault-Fourrey C."/>
            <person name="LaButti K."/>
            <person name="Lindquist E.A."/>
            <person name="Lipzen A."/>
            <person name="Lundell T."/>
            <person name="Morin E."/>
            <person name="Murat C."/>
            <person name="Sun H."/>
            <person name="Tunlid A."/>
            <person name="Henrissat B."/>
            <person name="Grigoriev I.V."/>
            <person name="Hibbett D.S."/>
            <person name="Martin F."/>
            <person name="Nordberg H.P."/>
            <person name="Cantor M.N."/>
            <person name="Hua S.X."/>
        </authorList>
    </citation>
    <scope>NUCLEOTIDE SEQUENCE [LARGE SCALE GENOMIC DNA]</scope>
    <source>
        <strain evidence="2 3">Ve08.2h10</strain>
    </source>
</reference>
<dbReference type="PANTHER" id="PTHR11362">
    <property type="entry name" value="PHOSPHATIDYLETHANOLAMINE-BINDING PROTEIN"/>
    <property type="match status" value="1"/>
</dbReference>
<accession>A0A0D0D0I1</accession>
<evidence type="ECO:0000256" key="1">
    <source>
        <dbReference type="SAM" id="SignalP"/>
    </source>
</evidence>
<dbReference type="InterPro" id="IPR008914">
    <property type="entry name" value="PEBP"/>
</dbReference>
<dbReference type="HOGENOM" id="CLU_043994_2_1_1"/>
<dbReference type="EMBL" id="KN825796">
    <property type="protein sequence ID" value="KIK81453.1"/>
    <property type="molecule type" value="Genomic_DNA"/>
</dbReference>
<organism evidence="2 3">
    <name type="scientific">Paxillus rubicundulus Ve08.2h10</name>
    <dbReference type="NCBI Taxonomy" id="930991"/>
    <lineage>
        <taxon>Eukaryota</taxon>
        <taxon>Fungi</taxon>
        <taxon>Dikarya</taxon>
        <taxon>Basidiomycota</taxon>
        <taxon>Agaricomycotina</taxon>
        <taxon>Agaricomycetes</taxon>
        <taxon>Agaricomycetidae</taxon>
        <taxon>Boletales</taxon>
        <taxon>Paxilineae</taxon>
        <taxon>Paxillaceae</taxon>
        <taxon>Paxillus</taxon>
    </lineage>
</organism>
<dbReference type="Gene3D" id="3.90.280.10">
    <property type="entry name" value="PEBP-like"/>
    <property type="match status" value="1"/>
</dbReference>
<dbReference type="InParanoid" id="A0A0D0D0I1"/>
<proteinExistence type="predicted"/>
<keyword evidence="3" id="KW-1185">Reference proteome</keyword>
<dbReference type="InterPro" id="IPR035810">
    <property type="entry name" value="PEBP_euk"/>
</dbReference>
<evidence type="ECO:0000313" key="3">
    <source>
        <dbReference type="Proteomes" id="UP000054538"/>
    </source>
</evidence>
<dbReference type="Proteomes" id="UP000054538">
    <property type="component" value="Unassembled WGS sequence"/>
</dbReference>
<dbReference type="PANTHER" id="PTHR11362:SF140">
    <property type="entry name" value="PEBP-LIKE PROTEIN"/>
    <property type="match status" value="1"/>
</dbReference>
<reference evidence="3" key="2">
    <citation type="submission" date="2015-01" db="EMBL/GenBank/DDBJ databases">
        <title>Evolutionary Origins and Diversification of the Mycorrhizal Mutualists.</title>
        <authorList>
            <consortium name="DOE Joint Genome Institute"/>
            <consortium name="Mycorrhizal Genomics Consortium"/>
            <person name="Kohler A."/>
            <person name="Kuo A."/>
            <person name="Nagy L.G."/>
            <person name="Floudas D."/>
            <person name="Copeland A."/>
            <person name="Barry K.W."/>
            <person name="Cichocki N."/>
            <person name="Veneault-Fourrey C."/>
            <person name="LaButti K."/>
            <person name="Lindquist E.A."/>
            <person name="Lipzen A."/>
            <person name="Lundell T."/>
            <person name="Morin E."/>
            <person name="Murat C."/>
            <person name="Riley R."/>
            <person name="Ohm R."/>
            <person name="Sun H."/>
            <person name="Tunlid A."/>
            <person name="Henrissat B."/>
            <person name="Grigoriev I.V."/>
            <person name="Hibbett D.S."/>
            <person name="Martin F."/>
        </authorList>
    </citation>
    <scope>NUCLEOTIDE SEQUENCE [LARGE SCALE GENOMIC DNA]</scope>
    <source>
        <strain evidence="3">Ve08.2h10</strain>
    </source>
</reference>
<dbReference type="AlphaFoldDB" id="A0A0D0D0I1"/>
<keyword evidence="1" id="KW-0732">Signal</keyword>
<dbReference type="SUPFAM" id="SSF49777">
    <property type="entry name" value="PEBP-like"/>
    <property type="match status" value="1"/>
</dbReference>
<dbReference type="OrthoDB" id="2506647at2759"/>
<feature type="chain" id="PRO_5002208326" evidence="1">
    <location>
        <begin position="22"/>
        <end position="268"/>
    </location>
</feature>
<dbReference type="STRING" id="930991.A0A0D0D0I1"/>